<dbReference type="EMBL" id="KX857216">
    <property type="protein sequence ID" value="ARF02866.1"/>
    <property type="molecule type" value="Genomic_DNA"/>
</dbReference>
<protein>
    <submittedName>
        <fullName evidence="1">SWPV1-307</fullName>
    </submittedName>
</protein>
<proteinExistence type="predicted"/>
<name>A0A1V0S8B5_CNPV</name>
<dbReference type="Proteomes" id="UP000315116">
    <property type="component" value="Segment"/>
</dbReference>
<reference evidence="1 2" key="1">
    <citation type="journal article" date="2017" name="BMC Genomics">
        <title>Genomic characterization of two novel pathogenic avipoxviruses isolated from pacific shearwaters (Ardenna spp.).</title>
        <authorList>
            <person name="Sarker S."/>
            <person name="Das S."/>
            <person name="Lavers J.L."/>
            <person name="Hutton I."/>
            <person name="Helbig K."/>
            <person name="Imbery J."/>
            <person name="Upton C."/>
            <person name="Raidal S.R."/>
        </authorList>
    </citation>
    <scope>NUCLEOTIDE SEQUENCE [LARGE SCALE GENOMIC DNA]</scope>
    <source>
        <strain evidence="1 2">SWPV-1</strain>
    </source>
</reference>
<sequence>MLYKTAAVVLFIVKIRERVRFVRKIFRYVGDRLYAKAALALVGRLVTPRIPVIKDLIPFYYARKNFKKFAFLYALKKASLGANR</sequence>
<evidence type="ECO:0000313" key="2">
    <source>
        <dbReference type="Proteomes" id="UP000315116"/>
    </source>
</evidence>
<accession>A0A1V0S8B5</accession>
<evidence type="ECO:0000313" key="1">
    <source>
        <dbReference type="EMBL" id="ARF02866.1"/>
    </source>
</evidence>
<gene>
    <name evidence="1" type="primary">SWPV1-307</name>
</gene>
<organism evidence="1 2">
    <name type="scientific">Shearwaterpox virus</name>
    <dbReference type="NCBI Taxonomy" id="1974596"/>
    <lineage>
        <taxon>Viruses</taxon>
        <taxon>Varidnaviria</taxon>
        <taxon>Bamfordvirae</taxon>
        <taxon>Nucleocytoviricota</taxon>
        <taxon>Pokkesviricetes</taxon>
        <taxon>Chitovirales</taxon>
        <taxon>Poxviridae</taxon>
        <taxon>Chordopoxvirinae</taxon>
        <taxon>Avipoxvirus</taxon>
        <taxon>Avipoxvirus canarypox</taxon>
        <taxon>Canarypox virus</taxon>
    </lineage>
</organism>